<dbReference type="GO" id="GO:0051500">
    <property type="term" value="F:D-tyrosyl-tRNA(Tyr) deacylase activity"/>
    <property type="evidence" value="ECO:0007669"/>
    <property type="project" value="TreeGrafter"/>
</dbReference>
<sequence length="144" mass="15815">MRVILQRVSEASVKVDEETVGSITEPGILALVGITHEDDEATVEKLAQKTWQLRILEDEKSCSDVNAPILAVSQFTLYGDPKKGRRPSWSKAAPGNISEPLYNHYVEHLRSLGAKVETGVFGADMKVSLVNDGPFTLILDSEHL</sequence>
<gene>
    <name evidence="2" type="primary">dtd</name>
    <name evidence="3" type="ORF">IDM48_05875</name>
</gene>
<dbReference type="RefSeq" id="WP_068171223.1">
    <property type="nucleotide sequence ID" value="NZ_BAAAHX010000004.1"/>
</dbReference>
<evidence type="ECO:0000256" key="1">
    <source>
        <dbReference type="ARBA" id="ARBA00009673"/>
    </source>
</evidence>
<dbReference type="Gene3D" id="3.50.80.10">
    <property type="entry name" value="D-tyrosyl-tRNA(Tyr) deacylase"/>
    <property type="match status" value="1"/>
</dbReference>
<comment type="similarity">
    <text evidence="1 2">Belongs to the DTD family.</text>
</comment>
<evidence type="ECO:0000313" key="3">
    <source>
        <dbReference type="EMBL" id="QNV38967.1"/>
    </source>
</evidence>
<keyword evidence="2 3" id="KW-0378">Hydrolase</keyword>
<evidence type="ECO:0000256" key="2">
    <source>
        <dbReference type="HAMAP-Rule" id="MF_00518"/>
    </source>
</evidence>
<dbReference type="NCBIfam" id="TIGR00256">
    <property type="entry name" value="D-aminoacyl-tRNA deacylase"/>
    <property type="match status" value="1"/>
</dbReference>
<dbReference type="CDD" id="cd00563">
    <property type="entry name" value="Dtyr_deacylase"/>
    <property type="match status" value="1"/>
</dbReference>
<dbReference type="SUPFAM" id="SSF69500">
    <property type="entry name" value="DTD-like"/>
    <property type="match status" value="1"/>
</dbReference>
<comment type="catalytic activity">
    <reaction evidence="2">
        <text>a D-aminoacyl-tRNA + H2O = a tRNA + a D-alpha-amino acid + H(+)</text>
        <dbReference type="Rhea" id="RHEA:13953"/>
        <dbReference type="Rhea" id="RHEA-COMP:10123"/>
        <dbReference type="Rhea" id="RHEA-COMP:10124"/>
        <dbReference type="ChEBI" id="CHEBI:15377"/>
        <dbReference type="ChEBI" id="CHEBI:15378"/>
        <dbReference type="ChEBI" id="CHEBI:59871"/>
        <dbReference type="ChEBI" id="CHEBI:78442"/>
        <dbReference type="ChEBI" id="CHEBI:79333"/>
        <dbReference type="EC" id="3.1.1.96"/>
    </reaction>
</comment>
<organism evidence="3 4">
    <name type="scientific">Rothia amarae</name>
    <dbReference type="NCBI Taxonomy" id="169480"/>
    <lineage>
        <taxon>Bacteria</taxon>
        <taxon>Bacillati</taxon>
        <taxon>Actinomycetota</taxon>
        <taxon>Actinomycetes</taxon>
        <taxon>Micrococcales</taxon>
        <taxon>Micrococcaceae</taxon>
        <taxon>Rothia</taxon>
    </lineage>
</organism>
<dbReference type="Pfam" id="PF02580">
    <property type="entry name" value="Tyr_Deacylase"/>
    <property type="match status" value="1"/>
</dbReference>
<dbReference type="FunFam" id="3.50.80.10:FF:000001">
    <property type="entry name" value="D-aminoacyl-tRNA deacylase"/>
    <property type="match status" value="1"/>
</dbReference>
<dbReference type="EC" id="3.1.1.-" evidence="2"/>
<dbReference type="GO" id="GO:0005737">
    <property type="term" value="C:cytoplasm"/>
    <property type="evidence" value="ECO:0007669"/>
    <property type="project" value="UniProtKB-SubCell"/>
</dbReference>
<reference evidence="3 4" key="1">
    <citation type="submission" date="2020-09" db="EMBL/GenBank/DDBJ databases">
        <title>Investigation of environmental microbe.</title>
        <authorList>
            <person name="Ou Y."/>
            <person name="Kang Q."/>
        </authorList>
    </citation>
    <scope>NUCLEOTIDE SEQUENCE [LARGE SCALE GENOMIC DNA]</scope>
    <source>
        <strain evidence="3 4">KJZ-9</strain>
    </source>
</reference>
<comment type="domain">
    <text evidence="2">A Gly-cisPro motif from one monomer fits into the active site of the other monomer to allow specific chiral rejection of L-amino acids.</text>
</comment>
<dbReference type="EC" id="3.1.1.96" evidence="2"/>
<dbReference type="GO" id="GO:0106026">
    <property type="term" value="F:Gly-tRNA(Ala) deacylase activity"/>
    <property type="evidence" value="ECO:0007669"/>
    <property type="project" value="UniProtKB-UniRule"/>
</dbReference>
<dbReference type="HAMAP" id="MF_00518">
    <property type="entry name" value="Deacylase_Dtd"/>
    <property type="match status" value="1"/>
</dbReference>
<proteinExistence type="inferred from homology"/>
<evidence type="ECO:0000313" key="4">
    <source>
        <dbReference type="Proteomes" id="UP000516421"/>
    </source>
</evidence>
<dbReference type="PANTHER" id="PTHR10472:SF5">
    <property type="entry name" value="D-AMINOACYL-TRNA DEACYLASE 1"/>
    <property type="match status" value="1"/>
</dbReference>
<accession>A0A7H2BH21</accession>
<name>A0A7H2BH21_9MICC</name>
<keyword evidence="2" id="KW-0963">Cytoplasm</keyword>
<keyword evidence="4" id="KW-1185">Reference proteome</keyword>
<dbReference type="EMBL" id="CP061538">
    <property type="protein sequence ID" value="QNV38967.1"/>
    <property type="molecule type" value="Genomic_DNA"/>
</dbReference>
<dbReference type="AlphaFoldDB" id="A0A7H2BH21"/>
<protein>
    <recommendedName>
        <fullName evidence="2">D-aminoacyl-tRNA deacylase</fullName>
        <shortName evidence="2">DTD</shortName>
        <ecNumber evidence="2">3.1.1.96</ecNumber>
    </recommendedName>
    <alternativeName>
        <fullName evidence="2">Gly-tRNA(Ala) deacylase</fullName>
        <ecNumber evidence="2">3.1.1.-</ecNumber>
    </alternativeName>
</protein>
<dbReference type="KEGG" id="rama:IDM48_05875"/>
<keyword evidence="2" id="KW-0820">tRNA-binding</keyword>
<dbReference type="GO" id="GO:0043908">
    <property type="term" value="F:Ser(Gly)-tRNA(Ala) hydrolase activity"/>
    <property type="evidence" value="ECO:0007669"/>
    <property type="project" value="UniProtKB-UniRule"/>
</dbReference>
<dbReference type="GO" id="GO:0019478">
    <property type="term" value="P:D-amino acid catabolic process"/>
    <property type="evidence" value="ECO:0007669"/>
    <property type="project" value="UniProtKB-UniRule"/>
</dbReference>
<feature type="short sequence motif" description="Gly-cisPro motif, important for rejection of L-amino acids" evidence="2">
    <location>
        <begin position="133"/>
        <end position="134"/>
    </location>
</feature>
<comment type="catalytic activity">
    <reaction evidence="2">
        <text>glycyl-tRNA(Ala) + H2O = tRNA(Ala) + glycine + H(+)</text>
        <dbReference type="Rhea" id="RHEA:53744"/>
        <dbReference type="Rhea" id="RHEA-COMP:9657"/>
        <dbReference type="Rhea" id="RHEA-COMP:13640"/>
        <dbReference type="ChEBI" id="CHEBI:15377"/>
        <dbReference type="ChEBI" id="CHEBI:15378"/>
        <dbReference type="ChEBI" id="CHEBI:57305"/>
        <dbReference type="ChEBI" id="CHEBI:78442"/>
        <dbReference type="ChEBI" id="CHEBI:78522"/>
    </reaction>
</comment>
<dbReference type="PANTHER" id="PTHR10472">
    <property type="entry name" value="D-TYROSYL-TRNA TYR DEACYLASE"/>
    <property type="match status" value="1"/>
</dbReference>
<keyword evidence="2" id="KW-0694">RNA-binding</keyword>
<dbReference type="Proteomes" id="UP000516421">
    <property type="component" value="Chromosome"/>
</dbReference>
<comment type="subunit">
    <text evidence="2">Homodimer.</text>
</comment>
<dbReference type="InterPro" id="IPR003732">
    <property type="entry name" value="Daa-tRNA_deacyls_DTD"/>
</dbReference>
<comment type="function">
    <text evidence="2">An aminoacyl-tRNA editing enzyme that deacylates mischarged D-aminoacyl-tRNAs. Also deacylates mischarged glycyl-tRNA(Ala), protecting cells against glycine mischarging by AlaRS. Acts via tRNA-based rather than protein-based catalysis; rejects L-amino acids rather than detecting D-amino acids in the active site. By recycling D-aminoacyl-tRNA to D-amino acids and free tRNA molecules, this enzyme counteracts the toxicity associated with the formation of D-aminoacyl-tRNA entities in vivo and helps enforce protein L-homochirality.</text>
</comment>
<dbReference type="GO" id="GO:0000049">
    <property type="term" value="F:tRNA binding"/>
    <property type="evidence" value="ECO:0007669"/>
    <property type="project" value="UniProtKB-UniRule"/>
</dbReference>
<dbReference type="InterPro" id="IPR023509">
    <property type="entry name" value="DTD-like_sf"/>
</dbReference>
<comment type="subcellular location">
    <subcellularLocation>
        <location evidence="2">Cytoplasm</location>
    </subcellularLocation>
</comment>